<evidence type="ECO:0000313" key="1">
    <source>
        <dbReference type="EMBL" id="MFD1932221.1"/>
    </source>
</evidence>
<dbReference type="EMBL" id="JBHUFV010000018">
    <property type="protein sequence ID" value="MFD1932221.1"/>
    <property type="molecule type" value="Genomic_DNA"/>
</dbReference>
<organism evidence="1 2">
    <name type="scientific">Nonomuraea mangrovi</name>
    <dbReference type="NCBI Taxonomy" id="2316207"/>
    <lineage>
        <taxon>Bacteria</taxon>
        <taxon>Bacillati</taxon>
        <taxon>Actinomycetota</taxon>
        <taxon>Actinomycetes</taxon>
        <taxon>Streptosporangiales</taxon>
        <taxon>Streptosporangiaceae</taxon>
        <taxon>Nonomuraea</taxon>
    </lineage>
</organism>
<name>A0ABW4SRW9_9ACTN</name>
<proteinExistence type="predicted"/>
<comment type="caution">
    <text evidence="1">The sequence shown here is derived from an EMBL/GenBank/DDBJ whole genome shotgun (WGS) entry which is preliminary data.</text>
</comment>
<dbReference type="Proteomes" id="UP001597368">
    <property type="component" value="Unassembled WGS sequence"/>
</dbReference>
<sequence>MGAIQKPTPPMGSYKVETRGESFYLTAPKDRLTNAADTWRILRQDVPCVLAALDQVVGPPHEGYAAWEANGRTNTGDVPAVDGTYPAAADGERVALSGPAWLIDRTDDASAWNSIELTYDAVLPIRAALQAVAQGGDA</sequence>
<dbReference type="RefSeq" id="WP_379572285.1">
    <property type="nucleotide sequence ID" value="NZ_JBHUFV010000018.1"/>
</dbReference>
<evidence type="ECO:0000313" key="2">
    <source>
        <dbReference type="Proteomes" id="UP001597368"/>
    </source>
</evidence>
<protein>
    <submittedName>
        <fullName evidence="1">Uncharacterized protein</fullName>
    </submittedName>
</protein>
<gene>
    <name evidence="1" type="ORF">ACFSKW_12125</name>
</gene>
<reference evidence="2" key="1">
    <citation type="journal article" date="2019" name="Int. J. Syst. Evol. Microbiol.">
        <title>The Global Catalogue of Microorganisms (GCM) 10K type strain sequencing project: providing services to taxonomists for standard genome sequencing and annotation.</title>
        <authorList>
            <consortium name="The Broad Institute Genomics Platform"/>
            <consortium name="The Broad Institute Genome Sequencing Center for Infectious Disease"/>
            <person name="Wu L."/>
            <person name="Ma J."/>
        </authorList>
    </citation>
    <scope>NUCLEOTIDE SEQUENCE [LARGE SCALE GENOMIC DNA]</scope>
    <source>
        <strain evidence="2">ICMP 6774ER</strain>
    </source>
</reference>
<accession>A0ABW4SRW9</accession>
<keyword evidence="2" id="KW-1185">Reference proteome</keyword>